<keyword evidence="1" id="KW-1133">Transmembrane helix</keyword>
<accession>A0A2S7U371</accession>
<feature type="transmembrane region" description="Helical" evidence="1">
    <location>
        <begin position="36"/>
        <end position="52"/>
    </location>
</feature>
<keyword evidence="1" id="KW-0472">Membrane</keyword>
<dbReference type="Proteomes" id="UP000239907">
    <property type="component" value="Unassembled WGS sequence"/>
</dbReference>
<comment type="caution">
    <text evidence="3">The sequence shown here is derived from an EMBL/GenBank/DDBJ whole genome shotgun (WGS) entry which is preliminary data.</text>
</comment>
<reference evidence="3 4" key="1">
    <citation type="submission" date="2016-12" db="EMBL/GenBank/DDBJ databases">
        <title>Study of bacterial adaptation to deep sea.</title>
        <authorList>
            <person name="Song J."/>
            <person name="Yoshizawa S."/>
            <person name="Kogure K."/>
        </authorList>
    </citation>
    <scope>NUCLEOTIDE SEQUENCE [LARGE SCALE GENOMIC DNA]</scope>
    <source>
        <strain evidence="3 4">SAORIC-165</strain>
    </source>
</reference>
<dbReference type="SUPFAM" id="SSF81324">
    <property type="entry name" value="Voltage-gated potassium channels"/>
    <property type="match status" value="1"/>
</dbReference>
<dbReference type="RefSeq" id="WP_105043369.1">
    <property type="nucleotide sequence ID" value="NZ_MQWA01000001.1"/>
</dbReference>
<feature type="transmembrane region" description="Helical" evidence="1">
    <location>
        <begin position="12"/>
        <end position="30"/>
    </location>
</feature>
<organism evidence="3 4">
    <name type="scientific">Rubritalea profundi</name>
    <dbReference type="NCBI Taxonomy" id="1658618"/>
    <lineage>
        <taxon>Bacteria</taxon>
        <taxon>Pseudomonadati</taxon>
        <taxon>Verrucomicrobiota</taxon>
        <taxon>Verrucomicrobiia</taxon>
        <taxon>Verrucomicrobiales</taxon>
        <taxon>Rubritaleaceae</taxon>
        <taxon>Rubritalea</taxon>
    </lineage>
</organism>
<evidence type="ECO:0000256" key="1">
    <source>
        <dbReference type="SAM" id="Phobius"/>
    </source>
</evidence>
<feature type="transmembrane region" description="Helical" evidence="1">
    <location>
        <begin position="85"/>
        <end position="103"/>
    </location>
</feature>
<feature type="transmembrane region" description="Helical" evidence="1">
    <location>
        <begin position="115"/>
        <end position="137"/>
    </location>
</feature>
<proteinExistence type="predicted"/>
<feature type="transmembrane region" description="Helical" evidence="1">
    <location>
        <begin position="191"/>
        <end position="210"/>
    </location>
</feature>
<dbReference type="InterPro" id="IPR013099">
    <property type="entry name" value="K_chnl_dom"/>
</dbReference>
<feature type="transmembrane region" description="Helical" evidence="1">
    <location>
        <begin position="59"/>
        <end position="79"/>
    </location>
</feature>
<feature type="domain" description="Potassium channel" evidence="2">
    <location>
        <begin position="160"/>
        <end position="205"/>
    </location>
</feature>
<dbReference type="Pfam" id="PF07885">
    <property type="entry name" value="Ion_trans_2"/>
    <property type="match status" value="1"/>
</dbReference>
<evidence type="ECO:0000259" key="2">
    <source>
        <dbReference type="Pfam" id="PF07885"/>
    </source>
</evidence>
<protein>
    <recommendedName>
        <fullName evidence="2">Potassium channel domain-containing protein</fullName>
    </recommendedName>
</protein>
<keyword evidence="4" id="KW-1185">Reference proteome</keyword>
<dbReference type="AlphaFoldDB" id="A0A2S7U371"/>
<dbReference type="OrthoDB" id="5420159at2"/>
<dbReference type="EMBL" id="MQWA01000001">
    <property type="protein sequence ID" value="PQJ28881.1"/>
    <property type="molecule type" value="Genomic_DNA"/>
</dbReference>
<evidence type="ECO:0000313" key="3">
    <source>
        <dbReference type="EMBL" id="PQJ28881.1"/>
    </source>
</evidence>
<name>A0A2S7U371_9BACT</name>
<dbReference type="Gene3D" id="1.10.287.70">
    <property type="match status" value="1"/>
</dbReference>
<evidence type="ECO:0000313" key="4">
    <source>
        <dbReference type="Proteomes" id="UP000239907"/>
    </source>
</evidence>
<keyword evidence="1" id="KW-0812">Transmembrane</keyword>
<gene>
    <name evidence="3" type="ORF">BSZ32_10515</name>
</gene>
<sequence length="222" mass="24263">MENRFKKGFGRLLVSLVTYIVVSPFIPPGTIAAKGMHLWLSVALILAALQTGNGSKRSVAVIWLVPALILHWLAELSTIQYVKEGALALFVGFYAFVLVSFLKQLLKAKKIDGEVIAGSLCIYLIIGLLWGSAYHLIFALDQSAFSGNLVELEGVKVHVFNYFSLVTLTSLGYGDITPQSLGAASLCQMEAIIGQFYTAVLVAWLVGMYGKPLRQKVVEKEH</sequence>